<gene>
    <name evidence="2" type="ORF">H634G_10580</name>
</gene>
<dbReference type="STRING" id="1291518.A0A0D9NJH0"/>
<keyword evidence="1" id="KW-0472">Membrane</keyword>
<dbReference type="EMBL" id="KE384762">
    <property type="protein sequence ID" value="KJK74207.1"/>
    <property type="molecule type" value="Genomic_DNA"/>
</dbReference>
<keyword evidence="1" id="KW-1133">Transmembrane helix</keyword>
<feature type="transmembrane region" description="Helical" evidence="1">
    <location>
        <begin position="12"/>
        <end position="30"/>
    </location>
</feature>
<dbReference type="AlphaFoldDB" id="A0A0D9NJH0"/>
<accession>A0A0D9NJH0</accession>
<keyword evidence="1" id="KW-0812">Transmembrane</keyword>
<dbReference type="Proteomes" id="UP000054544">
    <property type="component" value="Unassembled WGS sequence"/>
</dbReference>
<protein>
    <submittedName>
        <fullName evidence="2">Uncharacterized protein</fullName>
    </submittedName>
</protein>
<proteinExistence type="predicted"/>
<organism evidence="2 3">
    <name type="scientific">Metarhizium anisopliae BRIP 53293</name>
    <dbReference type="NCBI Taxonomy" id="1291518"/>
    <lineage>
        <taxon>Eukaryota</taxon>
        <taxon>Fungi</taxon>
        <taxon>Dikarya</taxon>
        <taxon>Ascomycota</taxon>
        <taxon>Pezizomycotina</taxon>
        <taxon>Sordariomycetes</taxon>
        <taxon>Hypocreomycetidae</taxon>
        <taxon>Hypocreales</taxon>
        <taxon>Clavicipitaceae</taxon>
        <taxon>Metarhizium</taxon>
    </lineage>
</organism>
<name>A0A0D9NJH0_METAN</name>
<evidence type="ECO:0000313" key="2">
    <source>
        <dbReference type="EMBL" id="KJK74207.1"/>
    </source>
</evidence>
<sequence length="347" mass="39101">MGDKKPLNKAFKHMYISILIVYLAIENTIYRVRRKNLNSFAAMEALHSDWSDAFRTIHLSCHRQASITPTLVNTNYGIKGIFRSSLDEIVSQILVALFGNNLGNSAGPVPSFHLSTDYEQAVDDIERQLQGVGFAKPSVDRAIRPQGPAQKLLVGALTTPLDDTLQGQYRRRDNTIGAIVAYCGVEEGLTVRRTHALPTTSAPHENPREHSEDSPLFLATLSVFIDNPKQRPRRCFLCIGSAHSLPPEDPRIEDKISEFYTPGDLSKHFRRRHLSKLQDNDQPVKVDEHALEALRSLGLCNNNVVRGDVTMENVASNVQRLVYLDRIAHRLQQFLDRHELTYDTAGW</sequence>
<keyword evidence="3" id="KW-1185">Reference proteome</keyword>
<reference evidence="3" key="1">
    <citation type="journal article" date="2014" name="BMC Genomics">
        <title>The genome sequence of the biocontrol fungus Metarhizium anisopliae and comparative genomics of Metarhizium species.</title>
        <authorList>
            <person name="Pattemore J.A."/>
            <person name="Hane J.K."/>
            <person name="Williams A.H."/>
            <person name="Wilson B.A."/>
            <person name="Stodart B.J."/>
            <person name="Ash G.J."/>
        </authorList>
    </citation>
    <scope>NUCLEOTIDE SEQUENCE [LARGE SCALE GENOMIC DNA]</scope>
    <source>
        <strain evidence="3">BRIP 53293</strain>
    </source>
</reference>
<evidence type="ECO:0000313" key="3">
    <source>
        <dbReference type="Proteomes" id="UP000054544"/>
    </source>
</evidence>
<evidence type="ECO:0000256" key="1">
    <source>
        <dbReference type="SAM" id="Phobius"/>
    </source>
</evidence>